<dbReference type="GO" id="GO:0047661">
    <property type="term" value="F:amino-acid racemase activity"/>
    <property type="evidence" value="ECO:0007669"/>
    <property type="project" value="InterPro"/>
</dbReference>
<reference evidence="2 3" key="1">
    <citation type="submission" date="2020-08" db="EMBL/GenBank/DDBJ databases">
        <title>Genomic Encyclopedia of Type Strains, Phase IV (KMG-IV): sequencing the most valuable type-strain genomes for metagenomic binning, comparative biology and taxonomic classification.</title>
        <authorList>
            <person name="Goeker M."/>
        </authorList>
    </citation>
    <scope>NUCLEOTIDE SEQUENCE [LARGE SCALE GENOMIC DNA]</scope>
    <source>
        <strain evidence="2 3">DSM 5895</strain>
    </source>
</reference>
<comment type="caution">
    <text evidence="2">The sequence shown here is derived from an EMBL/GenBank/DDBJ whole genome shotgun (WGS) entry which is preliminary data.</text>
</comment>
<dbReference type="Proteomes" id="UP000533469">
    <property type="component" value="Unassembled WGS sequence"/>
</dbReference>
<accession>A0A839Z5Z2</accession>
<dbReference type="Gene3D" id="3.40.50.12500">
    <property type="match status" value="1"/>
</dbReference>
<sequence>MKPILLINPNTNAGITAAMLDIARESLPDARVEGLTARFGAPLITDETALAEAGRAVLDLAQHIGKAAGVIVAAFGDPGLAALRARIALPITGLAEAGMAEAGEGGRRFAVVTTTPDLVAAIARSAQAYGHGPAFLGTFLTPGDPRDVMAVPDRLVEALAEACSRAVKVGAEAVVIGGGPLAVAARALAGKRDVRLVEPLPSALRLAHRRAMMAESLA</sequence>
<gene>
    <name evidence="2" type="ORF">FHS55_000977</name>
</gene>
<organism evidence="2 3">
    <name type="scientific">Ancylobacter tetraedralis</name>
    <dbReference type="NCBI Taxonomy" id="217068"/>
    <lineage>
        <taxon>Bacteria</taxon>
        <taxon>Pseudomonadati</taxon>
        <taxon>Pseudomonadota</taxon>
        <taxon>Alphaproteobacteria</taxon>
        <taxon>Hyphomicrobiales</taxon>
        <taxon>Xanthobacteraceae</taxon>
        <taxon>Ancylobacter</taxon>
    </lineage>
</organism>
<dbReference type="Pfam" id="PF01177">
    <property type="entry name" value="Asp_Glu_race"/>
    <property type="match status" value="1"/>
</dbReference>
<dbReference type="PANTHER" id="PTHR28047:SF5">
    <property type="entry name" value="PROTEIN DCG1"/>
    <property type="match status" value="1"/>
</dbReference>
<dbReference type="InterPro" id="IPR052186">
    <property type="entry name" value="Hydantoin_racemase-like"/>
</dbReference>
<dbReference type="EMBL" id="JACICD010000001">
    <property type="protein sequence ID" value="MBB3770391.1"/>
    <property type="molecule type" value="Genomic_DNA"/>
</dbReference>
<name>A0A839Z5Z2_9HYPH</name>
<evidence type="ECO:0000256" key="1">
    <source>
        <dbReference type="ARBA" id="ARBA00038414"/>
    </source>
</evidence>
<protein>
    <submittedName>
        <fullName evidence="2">Asp/Glu/hydantoin racemase</fullName>
    </submittedName>
</protein>
<dbReference type="PANTHER" id="PTHR28047">
    <property type="entry name" value="PROTEIN DCG1"/>
    <property type="match status" value="1"/>
</dbReference>
<keyword evidence="3" id="KW-1185">Reference proteome</keyword>
<proteinExistence type="inferred from homology"/>
<dbReference type="AlphaFoldDB" id="A0A839Z5Z2"/>
<evidence type="ECO:0000313" key="2">
    <source>
        <dbReference type="EMBL" id="MBB3770391.1"/>
    </source>
</evidence>
<dbReference type="InterPro" id="IPR015942">
    <property type="entry name" value="Asp/Glu/hydantoin_racemase"/>
</dbReference>
<evidence type="ECO:0000313" key="3">
    <source>
        <dbReference type="Proteomes" id="UP000533469"/>
    </source>
</evidence>
<dbReference type="InterPro" id="IPR053714">
    <property type="entry name" value="Iso_Racemase_Enz_sf"/>
</dbReference>
<dbReference type="RefSeq" id="WP_210286831.1">
    <property type="nucleotide sequence ID" value="NZ_JACICD010000001.1"/>
</dbReference>
<comment type="similarity">
    <text evidence="1">Belongs to the HyuE racemase family.</text>
</comment>